<dbReference type="InterPro" id="IPR042047">
    <property type="entry name" value="SleB_dom1"/>
</dbReference>
<dbReference type="Gene3D" id="1.10.101.10">
    <property type="entry name" value="PGBD-like superfamily/PGBD"/>
    <property type="match status" value="1"/>
</dbReference>
<dbReference type="Gene3D" id="1.10.10.2520">
    <property type="entry name" value="Cell wall hydrolase SleB, domain 1"/>
    <property type="match status" value="1"/>
</dbReference>
<name>A0AAX3MVV3_9BACL</name>
<gene>
    <name evidence="4" type="ORF">PUW23_17980</name>
</gene>
<dbReference type="SUPFAM" id="SSF47090">
    <property type="entry name" value="PGBD-like"/>
    <property type="match status" value="1"/>
</dbReference>
<dbReference type="InterPro" id="IPR002477">
    <property type="entry name" value="Peptidoglycan-bd-like"/>
</dbReference>
<keyword evidence="4" id="KW-0378">Hydrolase</keyword>
<proteinExistence type="predicted"/>
<feature type="domain" description="Cell wall hydrolase SleB" evidence="3">
    <location>
        <begin position="115"/>
        <end position="211"/>
    </location>
</feature>
<feature type="chain" id="PRO_5043858780" evidence="1">
    <location>
        <begin position="28"/>
        <end position="213"/>
    </location>
</feature>
<dbReference type="Pfam" id="PF01471">
    <property type="entry name" value="PG_binding_1"/>
    <property type="match status" value="1"/>
</dbReference>
<dbReference type="AlphaFoldDB" id="A0AAX3MVV3"/>
<organism evidence="4 5">
    <name type="scientific">Paenibacillus urinalis</name>
    <dbReference type="NCBI Taxonomy" id="521520"/>
    <lineage>
        <taxon>Bacteria</taxon>
        <taxon>Bacillati</taxon>
        <taxon>Bacillota</taxon>
        <taxon>Bacilli</taxon>
        <taxon>Bacillales</taxon>
        <taxon>Paenibacillaceae</taxon>
        <taxon>Paenibacillus</taxon>
    </lineage>
</organism>
<dbReference type="InterPro" id="IPR036366">
    <property type="entry name" value="PGBDSf"/>
</dbReference>
<feature type="signal peptide" evidence="1">
    <location>
        <begin position="1"/>
        <end position="27"/>
    </location>
</feature>
<feature type="domain" description="Peptidoglycan binding-like" evidence="2">
    <location>
        <begin position="36"/>
        <end position="91"/>
    </location>
</feature>
<dbReference type="Pfam" id="PF07486">
    <property type="entry name" value="Hydrolase_2"/>
    <property type="match status" value="1"/>
</dbReference>
<evidence type="ECO:0000313" key="5">
    <source>
        <dbReference type="Proteomes" id="UP001220962"/>
    </source>
</evidence>
<keyword evidence="1" id="KW-0732">Signal</keyword>
<sequence length="213" mass="22687">MKKKITTLLITCACALSVLGSAASADAATLRLGSQSAEVVEVQERLHSKNYFTAGISGYYGNRTKAAVKSFQRAYGLSVDGIVGPNTKSKLEAVAPINNKVLRHLAGIIQDEAGGESLTGKIAVGAVILNRVQSNAFPDSITNVIFQKNQFTPAMDGKLSSPTAASYEAARRALTGYDPSKGALYFYNPKTASSSWIKSRPVTQRLGNHVFTK</sequence>
<dbReference type="RefSeq" id="WP_274358919.1">
    <property type="nucleotide sequence ID" value="NZ_CP118101.1"/>
</dbReference>
<evidence type="ECO:0000313" key="4">
    <source>
        <dbReference type="EMBL" id="WDH81407.1"/>
    </source>
</evidence>
<dbReference type="Proteomes" id="UP001220962">
    <property type="component" value="Chromosome"/>
</dbReference>
<dbReference type="GO" id="GO:0016787">
    <property type="term" value="F:hydrolase activity"/>
    <property type="evidence" value="ECO:0007669"/>
    <property type="project" value="UniProtKB-KW"/>
</dbReference>
<evidence type="ECO:0000259" key="2">
    <source>
        <dbReference type="Pfam" id="PF01471"/>
    </source>
</evidence>
<dbReference type="EMBL" id="CP118101">
    <property type="protein sequence ID" value="WDH81407.1"/>
    <property type="molecule type" value="Genomic_DNA"/>
</dbReference>
<evidence type="ECO:0000256" key="1">
    <source>
        <dbReference type="SAM" id="SignalP"/>
    </source>
</evidence>
<protein>
    <submittedName>
        <fullName evidence="4">Cell wall hydrolase</fullName>
    </submittedName>
</protein>
<dbReference type="InterPro" id="IPR011105">
    <property type="entry name" value="Cell_wall_hydrolase_SleB"/>
</dbReference>
<evidence type="ECO:0000259" key="3">
    <source>
        <dbReference type="Pfam" id="PF07486"/>
    </source>
</evidence>
<reference evidence="4" key="1">
    <citation type="submission" date="2023-02" db="EMBL/GenBank/DDBJ databases">
        <title>Pathogen: clinical or host-associated sample.</title>
        <authorList>
            <person name="Hergert J."/>
            <person name="Casey R."/>
            <person name="Wagner J."/>
            <person name="Young E.L."/>
            <person name="Oakeson K.F."/>
        </authorList>
    </citation>
    <scope>NUCLEOTIDE SEQUENCE</scope>
    <source>
        <strain evidence="4">2022CK-00830</strain>
    </source>
</reference>
<dbReference type="Gene3D" id="6.20.240.60">
    <property type="match status" value="1"/>
</dbReference>
<accession>A0AAX3MVV3</accession>
<dbReference type="InterPro" id="IPR036365">
    <property type="entry name" value="PGBD-like_sf"/>
</dbReference>